<dbReference type="RefSeq" id="WP_064040615.1">
    <property type="nucleotide sequence ID" value="NZ_LUUJ01000080.1"/>
</dbReference>
<sequence>MERNYQSSTSTFVHPAELDLRTAFHEAGHAAAIYLSNRQKQLPPVFFEIHVQRPDDDKDQFFAKVVDGNLIQNLPIAVVESFSAFADHPQHSCQRAYEADVVNLLAGPLAEAKYVAIRDDEVFNLNLINFNALHNYGGYSDLEKASCYLEHFISCRVEREKKMQELLAEAFRFIDDRRHWKCILNLAHYILDSQQAVISCDQAITVFDRCLAATRPYRSARYPFFFN</sequence>
<dbReference type="EMBL" id="LUUJ01000080">
    <property type="protein sequence ID" value="OAI15725.1"/>
    <property type="molecule type" value="Genomic_DNA"/>
</dbReference>
<proteinExistence type="predicted"/>
<gene>
    <name evidence="1" type="ORF">A1507_12925</name>
</gene>
<protein>
    <recommendedName>
        <fullName evidence="3">Peptidase M41 domain-containing protein</fullName>
    </recommendedName>
</protein>
<comment type="caution">
    <text evidence="1">The sequence shown here is derived from an EMBL/GenBank/DDBJ whole genome shotgun (WGS) entry which is preliminary data.</text>
</comment>
<dbReference type="Proteomes" id="UP000077857">
    <property type="component" value="Unassembled WGS sequence"/>
</dbReference>
<accession>A0A177NCU4</accession>
<evidence type="ECO:0000313" key="1">
    <source>
        <dbReference type="EMBL" id="OAI15725.1"/>
    </source>
</evidence>
<evidence type="ECO:0000313" key="2">
    <source>
        <dbReference type="Proteomes" id="UP000077857"/>
    </source>
</evidence>
<evidence type="ECO:0008006" key="3">
    <source>
        <dbReference type="Google" id="ProtNLM"/>
    </source>
</evidence>
<name>A0A177NCU4_9GAMM</name>
<dbReference type="AlphaFoldDB" id="A0A177NCU4"/>
<reference evidence="1 2" key="1">
    <citation type="submission" date="2016-03" db="EMBL/GenBank/DDBJ databases">
        <authorList>
            <person name="Ploux O."/>
        </authorList>
    </citation>
    <scope>NUCLEOTIDE SEQUENCE [LARGE SCALE GENOMIC DNA]</scope>
    <source>
        <strain evidence="1 2">R-45378</strain>
    </source>
</reference>
<organism evidence="1 2">
    <name type="scientific">Methylomonas koyamae</name>
    <dbReference type="NCBI Taxonomy" id="702114"/>
    <lineage>
        <taxon>Bacteria</taxon>
        <taxon>Pseudomonadati</taxon>
        <taxon>Pseudomonadota</taxon>
        <taxon>Gammaproteobacteria</taxon>
        <taxon>Methylococcales</taxon>
        <taxon>Methylococcaceae</taxon>
        <taxon>Methylomonas</taxon>
    </lineage>
</organism>